<feature type="compositionally biased region" description="Basic and acidic residues" evidence="1">
    <location>
        <begin position="29"/>
        <end position="47"/>
    </location>
</feature>
<evidence type="ECO:0000313" key="3">
    <source>
        <dbReference type="Proteomes" id="UP000193498"/>
    </source>
</evidence>
<evidence type="ECO:0000313" key="2">
    <source>
        <dbReference type="EMBL" id="ORY00790.1"/>
    </source>
</evidence>
<dbReference type="AlphaFoldDB" id="A0A1Y1YRX8"/>
<feature type="compositionally biased region" description="Basic and acidic residues" evidence="1">
    <location>
        <begin position="136"/>
        <end position="152"/>
    </location>
</feature>
<keyword evidence="3" id="KW-1185">Reference proteome</keyword>
<dbReference type="OrthoDB" id="437078at2759"/>
<sequence length="168" mass="19636">MFEYELDADSGKKLLPQLTRMKNSLSAEDLDKVETRQRREPQPKLDANRLLQPNGLMLIKEKGPKLKFKGKGQEVSKGITEVQIQLDNNRPEALTDWCFGDNDENISNQLGVDQLRRIRENRERALVRLAARKRSRAMESEEREEVTHKCQQIDEVIDNEEMEQHNHE</sequence>
<feature type="region of interest" description="Disordered" evidence="1">
    <location>
        <begin position="25"/>
        <end position="48"/>
    </location>
</feature>
<name>A0A1Y1YRX8_9FUNG</name>
<gene>
    <name evidence="2" type="ORF">K493DRAFT_405779</name>
</gene>
<dbReference type="InParanoid" id="A0A1Y1YRX8"/>
<dbReference type="EMBL" id="MCFE01000078">
    <property type="protein sequence ID" value="ORY00790.1"/>
    <property type="molecule type" value="Genomic_DNA"/>
</dbReference>
<protein>
    <submittedName>
        <fullName evidence="2">Uncharacterized protein</fullName>
    </submittedName>
</protein>
<comment type="caution">
    <text evidence="2">The sequence shown here is derived from an EMBL/GenBank/DDBJ whole genome shotgun (WGS) entry which is preliminary data.</text>
</comment>
<evidence type="ECO:0000256" key="1">
    <source>
        <dbReference type="SAM" id="MobiDB-lite"/>
    </source>
</evidence>
<feature type="region of interest" description="Disordered" evidence="1">
    <location>
        <begin position="133"/>
        <end position="168"/>
    </location>
</feature>
<organism evidence="2 3">
    <name type="scientific">Basidiobolus meristosporus CBS 931.73</name>
    <dbReference type="NCBI Taxonomy" id="1314790"/>
    <lineage>
        <taxon>Eukaryota</taxon>
        <taxon>Fungi</taxon>
        <taxon>Fungi incertae sedis</taxon>
        <taxon>Zoopagomycota</taxon>
        <taxon>Entomophthoromycotina</taxon>
        <taxon>Basidiobolomycetes</taxon>
        <taxon>Basidiobolales</taxon>
        <taxon>Basidiobolaceae</taxon>
        <taxon>Basidiobolus</taxon>
    </lineage>
</organism>
<proteinExistence type="predicted"/>
<accession>A0A1Y1YRX8</accession>
<dbReference type="Proteomes" id="UP000193498">
    <property type="component" value="Unassembled WGS sequence"/>
</dbReference>
<reference evidence="2 3" key="1">
    <citation type="submission" date="2016-07" db="EMBL/GenBank/DDBJ databases">
        <title>Pervasive Adenine N6-methylation of Active Genes in Fungi.</title>
        <authorList>
            <consortium name="DOE Joint Genome Institute"/>
            <person name="Mondo S.J."/>
            <person name="Dannebaum R.O."/>
            <person name="Kuo R.C."/>
            <person name="Labutti K."/>
            <person name="Haridas S."/>
            <person name="Kuo A."/>
            <person name="Salamov A."/>
            <person name="Ahrendt S.R."/>
            <person name="Lipzen A."/>
            <person name="Sullivan W."/>
            <person name="Andreopoulos W.B."/>
            <person name="Clum A."/>
            <person name="Lindquist E."/>
            <person name="Daum C."/>
            <person name="Ramamoorthy G.K."/>
            <person name="Gryganskyi A."/>
            <person name="Culley D."/>
            <person name="Magnuson J.K."/>
            <person name="James T.Y."/>
            <person name="O'Malley M.A."/>
            <person name="Stajich J.E."/>
            <person name="Spatafora J.W."/>
            <person name="Visel A."/>
            <person name="Grigoriev I.V."/>
        </authorList>
    </citation>
    <scope>NUCLEOTIDE SEQUENCE [LARGE SCALE GENOMIC DNA]</scope>
    <source>
        <strain evidence="2 3">CBS 931.73</strain>
    </source>
</reference>